<gene>
    <name evidence="4" type="ORF">Q7514_06805</name>
</gene>
<keyword evidence="3" id="KW-1133">Transmembrane helix</keyword>
<dbReference type="PANTHER" id="PTHR43386">
    <property type="entry name" value="OLIGOPEPTIDE TRANSPORT SYSTEM PERMEASE PROTEIN APPC"/>
    <property type="match status" value="1"/>
</dbReference>
<evidence type="ECO:0000256" key="2">
    <source>
        <dbReference type="ARBA" id="ARBA00022448"/>
    </source>
</evidence>
<organism evidence="4 5">
    <name type="scientific">Rhodococcus artemisiae</name>
    <dbReference type="NCBI Taxonomy" id="714159"/>
    <lineage>
        <taxon>Bacteria</taxon>
        <taxon>Bacillati</taxon>
        <taxon>Actinomycetota</taxon>
        <taxon>Actinomycetes</taxon>
        <taxon>Mycobacteriales</taxon>
        <taxon>Nocardiaceae</taxon>
        <taxon>Rhodococcus</taxon>
    </lineage>
</organism>
<reference evidence="4 5" key="1">
    <citation type="submission" date="2023-07" db="EMBL/GenBank/DDBJ databases">
        <authorList>
            <person name="Girao M."/>
            <person name="Carvalho M.F."/>
        </authorList>
    </citation>
    <scope>NUCLEOTIDE SEQUENCE [LARGE SCALE GENOMIC DNA]</scope>
    <source>
        <strain evidence="4 5">YIM65754</strain>
    </source>
</reference>
<dbReference type="InterPro" id="IPR050366">
    <property type="entry name" value="BP-dependent_transpt_permease"/>
</dbReference>
<keyword evidence="3" id="KW-0472">Membrane</keyword>
<protein>
    <recommendedName>
        <fullName evidence="6">Peptide/nickel transport system permease protein</fullName>
    </recommendedName>
</protein>
<keyword evidence="3" id="KW-0812">Transmembrane</keyword>
<name>A0ABU7L6Q9_9NOCA</name>
<sequence length="74" mass="7708">MSVAEASLSFLGLGVQAPQTSWGSMVREAFDNVYTAPGMNVAPAVMIVLTVLAFSTFGDGLRDALEGSGKVKKN</sequence>
<keyword evidence="2" id="KW-0813">Transport</keyword>
<evidence type="ECO:0000313" key="4">
    <source>
        <dbReference type="EMBL" id="MEE2057236.1"/>
    </source>
</evidence>
<evidence type="ECO:0008006" key="6">
    <source>
        <dbReference type="Google" id="ProtNLM"/>
    </source>
</evidence>
<feature type="transmembrane region" description="Helical" evidence="3">
    <location>
        <begin position="33"/>
        <end position="54"/>
    </location>
</feature>
<accession>A0ABU7L6Q9</accession>
<evidence type="ECO:0000256" key="1">
    <source>
        <dbReference type="ARBA" id="ARBA00004651"/>
    </source>
</evidence>
<comment type="caution">
    <text evidence="4">The sequence shown here is derived from an EMBL/GenBank/DDBJ whole genome shotgun (WGS) entry which is preliminary data.</text>
</comment>
<dbReference type="Proteomes" id="UP001336020">
    <property type="component" value="Unassembled WGS sequence"/>
</dbReference>
<keyword evidence="5" id="KW-1185">Reference proteome</keyword>
<dbReference type="EMBL" id="JAUTXY010000002">
    <property type="protein sequence ID" value="MEE2057236.1"/>
    <property type="molecule type" value="Genomic_DNA"/>
</dbReference>
<dbReference type="PANTHER" id="PTHR43386:SF1">
    <property type="entry name" value="D,D-DIPEPTIDE TRANSPORT SYSTEM PERMEASE PROTEIN DDPC-RELATED"/>
    <property type="match status" value="1"/>
</dbReference>
<proteinExistence type="predicted"/>
<evidence type="ECO:0000313" key="5">
    <source>
        <dbReference type="Proteomes" id="UP001336020"/>
    </source>
</evidence>
<evidence type="ECO:0000256" key="3">
    <source>
        <dbReference type="SAM" id="Phobius"/>
    </source>
</evidence>
<dbReference type="RefSeq" id="WP_330132486.1">
    <property type="nucleotide sequence ID" value="NZ_JAUTXY010000002.1"/>
</dbReference>
<comment type="subcellular location">
    <subcellularLocation>
        <location evidence="1">Cell membrane</location>
        <topology evidence="1">Multi-pass membrane protein</topology>
    </subcellularLocation>
</comment>